<dbReference type="InterPro" id="IPR039845">
    <property type="entry name" value="FAM192A"/>
</dbReference>
<evidence type="ECO:0000259" key="4">
    <source>
        <dbReference type="Pfam" id="PF10187"/>
    </source>
</evidence>
<name>A0A328D955_9ASTE</name>
<feature type="region of interest" description="Disordered" evidence="3">
    <location>
        <begin position="29"/>
        <end position="82"/>
    </location>
</feature>
<reference evidence="5 6" key="1">
    <citation type="submission" date="2018-06" db="EMBL/GenBank/DDBJ databases">
        <title>The Genome of Cuscuta australis (Dodder) Provides Insight into the Evolution of Plant Parasitism.</title>
        <authorList>
            <person name="Liu H."/>
        </authorList>
    </citation>
    <scope>NUCLEOTIDE SEQUENCE [LARGE SCALE GENOMIC DNA]</scope>
    <source>
        <strain evidence="6">cv. Yunnan</strain>
        <tissue evidence="5">Vines</tissue>
    </source>
</reference>
<dbReference type="Pfam" id="PF10187">
    <property type="entry name" value="FAM192A_Fyv6_N"/>
    <property type="match status" value="1"/>
</dbReference>
<evidence type="ECO:0000256" key="2">
    <source>
        <dbReference type="ARBA" id="ARBA00023242"/>
    </source>
</evidence>
<dbReference type="InterPro" id="IPR019331">
    <property type="entry name" value="FAM192A/Fyv6_N"/>
</dbReference>
<feature type="compositionally biased region" description="Basic and acidic residues" evidence="3">
    <location>
        <begin position="29"/>
        <end position="68"/>
    </location>
</feature>
<evidence type="ECO:0000313" key="6">
    <source>
        <dbReference type="Proteomes" id="UP000249390"/>
    </source>
</evidence>
<organism evidence="5 6">
    <name type="scientific">Cuscuta australis</name>
    <dbReference type="NCBI Taxonomy" id="267555"/>
    <lineage>
        <taxon>Eukaryota</taxon>
        <taxon>Viridiplantae</taxon>
        <taxon>Streptophyta</taxon>
        <taxon>Embryophyta</taxon>
        <taxon>Tracheophyta</taxon>
        <taxon>Spermatophyta</taxon>
        <taxon>Magnoliopsida</taxon>
        <taxon>eudicotyledons</taxon>
        <taxon>Gunneridae</taxon>
        <taxon>Pentapetalae</taxon>
        <taxon>asterids</taxon>
        <taxon>lamiids</taxon>
        <taxon>Solanales</taxon>
        <taxon>Convolvulaceae</taxon>
        <taxon>Cuscuteae</taxon>
        <taxon>Cuscuta</taxon>
        <taxon>Cuscuta subgen. Grammica</taxon>
        <taxon>Cuscuta sect. Cleistogrammica</taxon>
    </lineage>
</organism>
<dbReference type="AlphaFoldDB" id="A0A328D955"/>
<proteinExistence type="predicted"/>
<gene>
    <name evidence="5" type="ORF">DM860_018180</name>
</gene>
<evidence type="ECO:0000256" key="3">
    <source>
        <dbReference type="SAM" id="MobiDB-lite"/>
    </source>
</evidence>
<keyword evidence="2" id="KW-0539">Nucleus</keyword>
<dbReference type="PANTHER" id="PTHR13495:SF0">
    <property type="entry name" value="PSME3-INTERACTING PROTEIN"/>
    <property type="match status" value="1"/>
</dbReference>
<feature type="domain" description="FAM192A/Fyv6 N-terminal" evidence="4">
    <location>
        <begin position="25"/>
        <end position="111"/>
    </location>
</feature>
<evidence type="ECO:0000256" key="1">
    <source>
        <dbReference type="ARBA" id="ARBA00004123"/>
    </source>
</evidence>
<feature type="compositionally biased region" description="Basic and acidic residues" evidence="3">
    <location>
        <begin position="181"/>
        <end position="190"/>
    </location>
</feature>
<comment type="subcellular location">
    <subcellularLocation>
        <location evidence="1">Nucleus</location>
    </subcellularLocation>
</comment>
<feature type="region of interest" description="Disordered" evidence="3">
    <location>
        <begin position="168"/>
        <end position="197"/>
    </location>
</feature>
<evidence type="ECO:0000313" key="5">
    <source>
        <dbReference type="EMBL" id="RAL42006.1"/>
    </source>
</evidence>
<sequence>MAGANREGNLDRSAAPVRLMNFVSEDQLEEAKRTRGARVEDGTAQRDRSLYEILKENKDKKDAEFNERIKHRPPKALDEDETDFLDKLEESRREYEKQLVYEEEKQLQSFQAAVAAQSAIVHELKETPIAPKIQDQRTVGAGRKNPPAKPLGMLIKVKPQAKKAKMDIATSENSVWGKTAHHSDPKESEGCTKTPITDIVKSESLAKGSLVEYSDESDDD</sequence>
<feature type="region of interest" description="Disordered" evidence="3">
    <location>
        <begin position="131"/>
        <end position="151"/>
    </location>
</feature>
<accession>A0A328D955</accession>
<dbReference type="Proteomes" id="UP000249390">
    <property type="component" value="Unassembled WGS sequence"/>
</dbReference>
<protein>
    <recommendedName>
        <fullName evidence="4">FAM192A/Fyv6 N-terminal domain-containing protein</fullName>
    </recommendedName>
</protein>
<dbReference type="EMBL" id="NQVE01000179">
    <property type="protein sequence ID" value="RAL42006.1"/>
    <property type="molecule type" value="Genomic_DNA"/>
</dbReference>
<keyword evidence="6" id="KW-1185">Reference proteome</keyword>
<dbReference type="PANTHER" id="PTHR13495">
    <property type="entry name" value="NEFA-INTERACTING NUCLEAR PROTEIN NIP30"/>
    <property type="match status" value="1"/>
</dbReference>
<comment type="caution">
    <text evidence="5">The sequence shown here is derived from an EMBL/GenBank/DDBJ whole genome shotgun (WGS) entry which is preliminary data.</text>
</comment>
<dbReference type="GO" id="GO:0005634">
    <property type="term" value="C:nucleus"/>
    <property type="evidence" value="ECO:0007669"/>
    <property type="project" value="UniProtKB-SubCell"/>
</dbReference>